<dbReference type="GO" id="GO:0050660">
    <property type="term" value="F:flavin adenine dinucleotide binding"/>
    <property type="evidence" value="ECO:0007669"/>
    <property type="project" value="TreeGrafter"/>
</dbReference>
<dbReference type="EMBL" id="JABAYA010000024">
    <property type="protein sequence ID" value="KAF7729523.1"/>
    <property type="molecule type" value="Genomic_DNA"/>
</dbReference>
<dbReference type="PANTHER" id="PTHR12645:SF0">
    <property type="entry name" value="FAD-LINKED SULFHYDRYL OXIDASE ALR"/>
    <property type="match status" value="1"/>
</dbReference>
<keyword evidence="7" id="KW-1015">Disulfide bond</keyword>
<dbReference type="GO" id="GO:0016971">
    <property type="term" value="F:flavin-dependent sulfhydryl oxidase activity"/>
    <property type="evidence" value="ECO:0007669"/>
    <property type="project" value="InterPro"/>
</dbReference>
<comment type="cofactor">
    <cofactor evidence="1 8">
        <name>FAD</name>
        <dbReference type="ChEBI" id="CHEBI:57692"/>
    </cofactor>
</comment>
<reference evidence="11" key="1">
    <citation type="submission" date="2020-01" db="EMBL/GenBank/DDBJ databases">
        <title>Genome Sequencing of Three Apophysomyces-Like Fungal Strains Confirms a Novel Fungal Genus in the Mucoromycota with divergent Burkholderia-like Endosymbiotic Bacteria.</title>
        <authorList>
            <person name="Stajich J.E."/>
            <person name="Macias A.M."/>
            <person name="Carter-House D."/>
            <person name="Lovett B."/>
            <person name="Kasson L.R."/>
            <person name="Berry K."/>
            <person name="Grigoriev I."/>
            <person name="Chang Y."/>
            <person name="Spatafora J."/>
            <person name="Kasson M.T."/>
        </authorList>
    </citation>
    <scope>NUCLEOTIDE SEQUENCE</scope>
    <source>
        <strain evidence="11">NRRL A-21654</strain>
    </source>
</reference>
<dbReference type="AlphaFoldDB" id="A0A8H7BQ47"/>
<evidence type="ECO:0000256" key="2">
    <source>
        <dbReference type="ARBA" id="ARBA00004569"/>
    </source>
</evidence>
<evidence type="ECO:0000256" key="5">
    <source>
        <dbReference type="ARBA" id="ARBA00023002"/>
    </source>
</evidence>
<feature type="compositionally biased region" description="Basic and acidic residues" evidence="9">
    <location>
        <begin position="59"/>
        <end position="72"/>
    </location>
</feature>
<evidence type="ECO:0000256" key="1">
    <source>
        <dbReference type="ARBA" id="ARBA00001974"/>
    </source>
</evidence>
<dbReference type="Gene3D" id="1.20.120.310">
    <property type="entry name" value="ERV/ALR sulfhydryl oxidase domain"/>
    <property type="match status" value="1"/>
</dbReference>
<evidence type="ECO:0000313" key="11">
    <source>
        <dbReference type="EMBL" id="KAF7729523.1"/>
    </source>
</evidence>
<comment type="catalytic activity">
    <reaction evidence="8">
        <text>2 R'C(R)SH + O2 = R'C(R)S-S(R)CR' + H2O2</text>
        <dbReference type="Rhea" id="RHEA:17357"/>
        <dbReference type="ChEBI" id="CHEBI:15379"/>
        <dbReference type="ChEBI" id="CHEBI:16240"/>
        <dbReference type="ChEBI" id="CHEBI:16520"/>
        <dbReference type="ChEBI" id="CHEBI:17412"/>
        <dbReference type="EC" id="1.8.3.2"/>
    </reaction>
</comment>
<name>A0A8H7BQ47_9FUNG</name>
<dbReference type="SUPFAM" id="SSF69000">
    <property type="entry name" value="FAD-dependent thiol oxidase"/>
    <property type="match status" value="1"/>
</dbReference>
<evidence type="ECO:0000256" key="9">
    <source>
        <dbReference type="SAM" id="MobiDB-lite"/>
    </source>
</evidence>
<protein>
    <recommendedName>
        <fullName evidence="8">Sulfhydryl oxidase</fullName>
        <ecNumber evidence="8">1.8.3.2</ecNumber>
    </recommendedName>
</protein>
<keyword evidence="4 8" id="KW-0274">FAD</keyword>
<dbReference type="FunFam" id="1.20.120.310:FF:000003">
    <property type="entry name" value="Sulfhydryl oxidase"/>
    <property type="match status" value="1"/>
</dbReference>
<dbReference type="Proteomes" id="UP000605846">
    <property type="component" value="Unassembled WGS sequence"/>
</dbReference>
<keyword evidence="3 8" id="KW-0285">Flavoprotein</keyword>
<dbReference type="GO" id="GO:0005758">
    <property type="term" value="C:mitochondrial intermembrane space"/>
    <property type="evidence" value="ECO:0007669"/>
    <property type="project" value="UniProtKB-SubCell"/>
</dbReference>
<dbReference type="PROSITE" id="PS51324">
    <property type="entry name" value="ERV_ALR"/>
    <property type="match status" value="1"/>
</dbReference>
<dbReference type="InterPro" id="IPR036774">
    <property type="entry name" value="ERV/ALR_sulphydryl_oxid_sf"/>
</dbReference>
<accession>A0A8H7BQ47</accession>
<feature type="region of interest" description="Disordered" evidence="9">
    <location>
        <begin position="1"/>
        <end position="42"/>
    </location>
</feature>
<sequence length="216" mass="24784">MAEILPLQDDDLRAETHEEPKKSVYIDPETGKQIPMKDGKPCRTCIDMKMWSKLSKKAAKTESPKSAEEPTGVKKNQTEQPTNVSHSSSANTEEPVSEEEWRRNNCPADVETLGRSTWTLLHTMAAYYPEKPAPKEKESITRFFEAFAQQYPCWFCKDDFQKAVAKDPINADSRDTLSQWLCRRHNEVNAKLNKPQFDCSKVFERWLNGPPDGRCD</sequence>
<feature type="region of interest" description="Disordered" evidence="9">
    <location>
        <begin position="56"/>
        <end position="105"/>
    </location>
</feature>
<organism evidence="11 12">
    <name type="scientific">Apophysomyces ossiformis</name>
    <dbReference type="NCBI Taxonomy" id="679940"/>
    <lineage>
        <taxon>Eukaryota</taxon>
        <taxon>Fungi</taxon>
        <taxon>Fungi incertae sedis</taxon>
        <taxon>Mucoromycota</taxon>
        <taxon>Mucoromycotina</taxon>
        <taxon>Mucoromycetes</taxon>
        <taxon>Mucorales</taxon>
        <taxon>Mucorineae</taxon>
        <taxon>Mucoraceae</taxon>
        <taxon>Apophysomyces</taxon>
    </lineage>
</organism>
<evidence type="ECO:0000313" key="12">
    <source>
        <dbReference type="Proteomes" id="UP000605846"/>
    </source>
</evidence>
<dbReference type="InterPro" id="IPR039799">
    <property type="entry name" value="ALR/ERV"/>
</dbReference>
<comment type="caution">
    <text evidence="11">The sequence shown here is derived from an EMBL/GenBank/DDBJ whole genome shotgun (WGS) entry which is preliminary data.</text>
</comment>
<proteinExistence type="predicted"/>
<evidence type="ECO:0000256" key="4">
    <source>
        <dbReference type="ARBA" id="ARBA00022827"/>
    </source>
</evidence>
<dbReference type="OrthoDB" id="17199at2759"/>
<evidence type="ECO:0000256" key="8">
    <source>
        <dbReference type="RuleBase" id="RU371123"/>
    </source>
</evidence>
<feature type="domain" description="ERV/ALR sulfhydryl oxidase" evidence="10">
    <location>
        <begin position="106"/>
        <end position="206"/>
    </location>
</feature>
<evidence type="ECO:0000259" key="10">
    <source>
        <dbReference type="PROSITE" id="PS51324"/>
    </source>
</evidence>
<gene>
    <name evidence="11" type="ORF">EC973_004197</name>
</gene>
<evidence type="ECO:0000256" key="6">
    <source>
        <dbReference type="ARBA" id="ARBA00023128"/>
    </source>
</evidence>
<keyword evidence="12" id="KW-1185">Reference proteome</keyword>
<dbReference type="Pfam" id="PF04777">
    <property type="entry name" value="Evr1_Alr"/>
    <property type="match status" value="1"/>
</dbReference>
<dbReference type="InterPro" id="IPR017905">
    <property type="entry name" value="ERV/ALR_sulphydryl_oxidase"/>
</dbReference>
<feature type="compositionally biased region" description="Basic and acidic residues" evidence="9">
    <location>
        <begin position="10"/>
        <end position="24"/>
    </location>
</feature>
<dbReference type="EC" id="1.8.3.2" evidence="8"/>
<dbReference type="PANTHER" id="PTHR12645">
    <property type="entry name" value="ALR/ERV"/>
    <property type="match status" value="1"/>
</dbReference>
<keyword evidence="6" id="KW-0496">Mitochondrion</keyword>
<feature type="compositionally biased region" description="Polar residues" evidence="9">
    <location>
        <begin position="74"/>
        <end position="94"/>
    </location>
</feature>
<evidence type="ECO:0000256" key="3">
    <source>
        <dbReference type="ARBA" id="ARBA00022630"/>
    </source>
</evidence>
<keyword evidence="5 8" id="KW-0560">Oxidoreductase</keyword>
<comment type="subcellular location">
    <subcellularLocation>
        <location evidence="2">Mitochondrion intermembrane space</location>
    </subcellularLocation>
</comment>
<evidence type="ECO:0000256" key="7">
    <source>
        <dbReference type="ARBA" id="ARBA00023157"/>
    </source>
</evidence>